<dbReference type="Proteomes" id="UP000626109">
    <property type="component" value="Unassembled WGS sequence"/>
</dbReference>
<name>A0A813JD21_POLGL</name>
<sequence>MACAAPPSAWAAAAAVAAAVANSLVGRRRAERSSLGCQTYAGGSGQEAAEAFSARAASSIHQLHHKPETKTCENHVRHQTQHPAHERQQHFPHRHQQQQQHNASLAVTAASSQRTAVLVRTHRPTSAALDRFRAWAEDLEGLPGVDFWISADTTWAHLGARECLQNAVAQWPPALSASVKLHFYDSSQLLDAYPVLLELLPTVVGSTMPGGGHYQAGLCKTKLYWYWCVCFLFQQNHHCAPLPVRTSDYDCSA</sequence>
<organism evidence="2 3">
    <name type="scientific">Polarella glacialis</name>
    <name type="common">Dinoflagellate</name>
    <dbReference type="NCBI Taxonomy" id="89957"/>
    <lineage>
        <taxon>Eukaryota</taxon>
        <taxon>Sar</taxon>
        <taxon>Alveolata</taxon>
        <taxon>Dinophyceae</taxon>
        <taxon>Suessiales</taxon>
        <taxon>Suessiaceae</taxon>
        <taxon>Polarella</taxon>
    </lineage>
</organism>
<dbReference type="EMBL" id="CAJNNW010024255">
    <property type="protein sequence ID" value="CAE8671925.1"/>
    <property type="molecule type" value="Genomic_DNA"/>
</dbReference>
<protein>
    <submittedName>
        <fullName evidence="2">Uncharacterized protein</fullName>
    </submittedName>
</protein>
<comment type="caution">
    <text evidence="2">The sequence shown here is derived from an EMBL/GenBank/DDBJ whole genome shotgun (WGS) entry which is preliminary data.</text>
</comment>
<accession>A0A813JD21</accession>
<dbReference type="AlphaFoldDB" id="A0A813JD21"/>
<evidence type="ECO:0000313" key="3">
    <source>
        <dbReference type="Proteomes" id="UP000626109"/>
    </source>
</evidence>
<reference evidence="2" key="1">
    <citation type="submission" date="2021-02" db="EMBL/GenBank/DDBJ databases">
        <authorList>
            <person name="Dougan E. K."/>
            <person name="Rhodes N."/>
            <person name="Thang M."/>
            <person name="Chan C."/>
        </authorList>
    </citation>
    <scope>NUCLEOTIDE SEQUENCE</scope>
</reference>
<gene>
    <name evidence="2" type="ORF">PGLA2088_LOCUS17824</name>
</gene>
<feature type="region of interest" description="Disordered" evidence="1">
    <location>
        <begin position="71"/>
        <end position="107"/>
    </location>
</feature>
<evidence type="ECO:0000313" key="2">
    <source>
        <dbReference type="EMBL" id="CAE8671925.1"/>
    </source>
</evidence>
<proteinExistence type="predicted"/>
<evidence type="ECO:0000256" key="1">
    <source>
        <dbReference type="SAM" id="MobiDB-lite"/>
    </source>
</evidence>